<keyword evidence="2" id="KW-1185">Reference proteome</keyword>
<dbReference type="EMBL" id="JACAZI010000001">
    <property type="protein sequence ID" value="KAF7372398.1"/>
    <property type="molecule type" value="Genomic_DNA"/>
</dbReference>
<comment type="caution">
    <text evidence="1">The sequence shown here is derived from an EMBL/GenBank/DDBJ whole genome shotgun (WGS) entry which is preliminary data.</text>
</comment>
<dbReference type="Proteomes" id="UP000620124">
    <property type="component" value="Unassembled WGS sequence"/>
</dbReference>
<proteinExistence type="predicted"/>
<evidence type="ECO:0000313" key="2">
    <source>
        <dbReference type="Proteomes" id="UP000620124"/>
    </source>
</evidence>
<protein>
    <submittedName>
        <fullName evidence="1">Uncharacterized protein</fullName>
    </submittedName>
</protein>
<accession>A0A8H6Z4Y4</accession>
<name>A0A8H6Z4Y4_9AGAR</name>
<dbReference type="AlphaFoldDB" id="A0A8H6Z4Y4"/>
<sequence>MPPLKFHLSLVRRPPTPSLRYNSSATPLCGVTARTHHPRTTCIAAHDVCACPSSPSSRPCRAYTDCPCPTISHNAFIPLCFIVIIDLAVLRANPAIVHIRGLAHSRPPLPSSLVFQLATNAMVPA</sequence>
<reference evidence="1" key="1">
    <citation type="submission" date="2020-05" db="EMBL/GenBank/DDBJ databases">
        <title>Mycena genomes resolve the evolution of fungal bioluminescence.</title>
        <authorList>
            <person name="Tsai I.J."/>
        </authorList>
    </citation>
    <scope>NUCLEOTIDE SEQUENCE</scope>
    <source>
        <strain evidence="1">CCC161011</strain>
    </source>
</reference>
<evidence type="ECO:0000313" key="1">
    <source>
        <dbReference type="EMBL" id="KAF7372398.1"/>
    </source>
</evidence>
<organism evidence="1 2">
    <name type="scientific">Mycena venus</name>
    <dbReference type="NCBI Taxonomy" id="2733690"/>
    <lineage>
        <taxon>Eukaryota</taxon>
        <taxon>Fungi</taxon>
        <taxon>Dikarya</taxon>
        <taxon>Basidiomycota</taxon>
        <taxon>Agaricomycotina</taxon>
        <taxon>Agaricomycetes</taxon>
        <taxon>Agaricomycetidae</taxon>
        <taxon>Agaricales</taxon>
        <taxon>Marasmiineae</taxon>
        <taxon>Mycenaceae</taxon>
        <taxon>Mycena</taxon>
    </lineage>
</organism>
<gene>
    <name evidence="1" type="ORF">MVEN_00100700</name>
</gene>